<sequence length="69" mass="7643">MDPKVIDISGRPHPVAPPVPDFWFAQVDHRLGRIEAMVGRLERAIWTVVCASAGLLILEIVKVLSEGRL</sequence>
<accession>A0A1I6LX68</accession>
<name>A0A1I6LX68_9RHOB</name>
<evidence type="ECO:0000313" key="2">
    <source>
        <dbReference type="Proteomes" id="UP000198926"/>
    </source>
</evidence>
<keyword evidence="2" id="KW-1185">Reference proteome</keyword>
<evidence type="ECO:0000313" key="1">
    <source>
        <dbReference type="EMBL" id="SFS07974.1"/>
    </source>
</evidence>
<dbReference type="Proteomes" id="UP000198926">
    <property type="component" value="Unassembled WGS sequence"/>
</dbReference>
<dbReference type="EMBL" id="FOZM01000001">
    <property type="protein sequence ID" value="SFS07974.1"/>
    <property type="molecule type" value="Genomic_DNA"/>
</dbReference>
<dbReference type="OrthoDB" id="7652344at2"/>
<protein>
    <submittedName>
        <fullName evidence="1">Uncharacterized protein</fullName>
    </submittedName>
</protein>
<dbReference type="STRING" id="1123755.SAMN05444714_0979"/>
<organism evidence="1 2">
    <name type="scientific">Yoonia litorea</name>
    <dbReference type="NCBI Taxonomy" id="1123755"/>
    <lineage>
        <taxon>Bacteria</taxon>
        <taxon>Pseudomonadati</taxon>
        <taxon>Pseudomonadota</taxon>
        <taxon>Alphaproteobacteria</taxon>
        <taxon>Rhodobacterales</taxon>
        <taxon>Paracoccaceae</taxon>
        <taxon>Yoonia</taxon>
    </lineage>
</organism>
<gene>
    <name evidence="1" type="ORF">SAMN05444714_0979</name>
</gene>
<dbReference type="AlphaFoldDB" id="A0A1I6LX68"/>
<dbReference type="RefSeq" id="WP_090204641.1">
    <property type="nucleotide sequence ID" value="NZ_FOZM01000001.1"/>
</dbReference>
<proteinExistence type="predicted"/>
<reference evidence="1 2" key="1">
    <citation type="submission" date="2016-10" db="EMBL/GenBank/DDBJ databases">
        <authorList>
            <person name="de Groot N.N."/>
        </authorList>
    </citation>
    <scope>NUCLEOTIDE SEQUENCE [LARGE SCALE GENOMIC DNA]</scope>
    <source>
        <strain evidence="1 2">DSM 29433</strain>
    </source>
</reference>